<name>A0A2H0XWT9_UNCSA</name>
<evidence type="ECO:0000313" key="1">
    <source>
        <dbReference type="EMBL" id="PIS29390.1"/>
    </source>
</evidence>
<proteinExistence type="predicted"/>
<sequence length="88" mass="10013">MPDVEVFRTKLADNIHQQLTAEQLAEVIITAAMESQYGKAFTFTTGFAKMINTLAQSILTHPELRQQALTLVHTYLEQKNDYSKNRSI</sequence>
<evidence type="ECO:0000313" key="2">
    <source>
        <dbReference type="Proteomes" id="UP000231343"/>
    </source>
</evidence>
<accession>A0A2H0XWT9</accession>
<dbReference type="EMBL" id="PEYM01000086">
    <property type="protein sequence ID" value="PIS29390.1"/>
    <property type="molecule type" value="Genomic_DNA"/>
</dbReference>
<comment type="caution">
    <text evidence="1">The sequence shown here is derived from an EMBL/GenBank/DDBJ whole genome shotgun (WGS) entry which is preliminary data.</text>
</comment>
<gene>
    <name evidence="1" type="ORF">COT42_05395</name>
</gene>
<reference evidence="1 2" key="1">
    <citation type="submission" date="2017-09" db="EMBL/GenBank/DDBJ databases">
        <title>Depth-based differentiation of microbial function through sediment-hosted aquifers and enrichment of novel symbionts in the deep terrestrial subsurface.</title>
        <authorList>
            <person name="Probst A.J."/>
            <person name="Ladd B."/>
            <person name="Jarett J.K."/>
            <person name="Geller-Mcgrath D.E."/>
            <person name="Sieber C.M."/>
            <person name="Emerson J.B."/>
            <person name="Anantharaman K."/>
            <person name="Thomas B.C."/>
            <person name="Malmstrom R."/>
            <person name="Stieglmeier M."/>
            <person name="Klingl A."/>
            <person name="Woyke T."/>
            <person name="Ryan C.M."/>
            <person name="Banfield J.F."/>
        </authorList>
    </citation>
    <scope>NUCLEOTIDE SEQUENCE [LARGE SCALE GENOMIC DNA]</scope>
    <source>
        <strain evidence="1">CG08_land_8_20_14_0_20_45_16</strain>
    </source>
</reference>
<dbReference type="AlphaFoldDB" id="A0A2H0XWT9"/>
<organism evidence="1 2">
    <name type="scientific">Candidatus Saganbacteria bacterium CG08_land_8_20_14_0_20_45_16</name>
    <dbReference type="NCBI Taxonomy" id="2014293"/>
    <lineage>
        <taxon>Bacteria</taxon>
        <taxon>Bacillati</taxon>
        <taxon>Saganbacteria</taxon>
    </lineage>
</organism>
<protein>
    <submittedName>
        <fullName evidence="1">Uncharacterized protein</fullName>
    </submittedName>
</protein>
<dbReference type="Proteomes" id="UP000231343">
    <property type="component" value="Unassembled WGS sequence"/>
</dbReference>